<dbReference type="InterPro" id="IPR034164">
    <property type="entry name" value="Pepsin-like_dom"/>
</dbReference>
<dbReference type="Proteomes" id="UP000008909">
    <property type="component" value="Unassembled WGS sequence"/>
</dbReference>
<dbReference type="GO" id="GO:0006508">
    <property type="term" value="P:proteolysis"/>
    <property type="evidence" value="ECO:0007669"/>
    <property type="project" value="UniProtKB-KW"/>
</dbReference>
<keyword evidence="3" id="KW-0645">Protease</keyword>
<name>G7YF79_CLOSI</name>
<evidence type="ECO:0000256" key="2">
    <source>
        <dbReference type="PIRSR" id="PIRSR601461-2"/>
    </source>
</evidence>
<reference key="2">
    <citation type="submission" date="2011-10" db="EMBL/GenBank/DDBJ databases">
        <title>The genome and transcriptome sequence of Clonorchis sinensis provide insights into the carcinogenic liver fluke.</title>
        <authorList>
            <person name="Wang X."/>
            <person name="Huang Y."/>
            <person name="Chen W."/>
            <person name="Liu H."/>
            <person name="Guo L."/>
            <person name="Chen Y."/>
            <person name="Luo F."/>
            <person name="Zhou W."/>
            <person name="Sun J."/>
            <person name="Mao Q."/>
            <person name="Liang P."/>
            <person name="Zhou C."/>
            <person name="Tian Y."/>
            <person name="Men J."/>
            <person name="Lv X."/>
            <person name="Huang L."/>
            <person name="Zhou J."/>
            <person name="Hu Y."/>
            <person name="Li R."/>
            <person name="Zhang F."/>
            <person name="Lei H."/>
            <person name="Li X."/>
            <person name="Hu X."/>
            <person name="Liang C."/>
            <person name="Xu J."/>
            <person name="Wu Z."/>
            <person name="Yu X."/>
        </authorList>
    </citation>
    <scope>NUCLEOTIDE SEQUENCE</scope>
    <source>
        <strain>Henan</strain>
    </source>
</reference>
<dbReference type="SUPFAM" id="SSF50630">
    <property type="entry name" value="Acid proteases"/>
    <property type="match status" value="1"/>
</dbReference>
<dbReference type="InterPro" id="IPR001461">
    <property type="entry name" value="Aspartic_peptidase_A1"/>
</dbReference>
<dbReference type="Gene3D" id="2.40.70.10">
    <property type="entry name" value="Acid Proteases"/>
    <property type="match status" value="1"/>
</dbReference>
<dbReference type="SMR" id="G7YF79"/>
<dbReference type="EMBL" id="DF143175">
    <property type="protein sequence ID" value="GAA51612.1"/>
    <property type="molecule type" value="Genomic_DNA"/>
</dbReference>
<dbReference type="InterPro" id="IPR021109">
    <property type="entry name" value="Peptidase_aspartic_dom_sf"/>
</dbReference>
<reference evidence="5" key="1">
    <citation type="journal article" date="2011" name="Genome Biol.">
        <title>The draft genome of the carcinogenic human liver fluke Clonorchis sinensis.</title>
        <authorList>
            <person name="Wang X."/>
            <person name="Chen W."/>
            <person name="Huang Y."/>
            <person name="Sun J."/>
            <person name="Men J."/>
            <person name="Liu H."/>
            <person name="Luo F."/>
            <person name="Guo L."/>
            <person name="Lv X."/>
            <person name="Deng C."/>
            <person name="Zhou C."/>
            <person name="Fan Y."/>
            <person name="Li X."/>
            <person name="Huang L."/>
            <person name="Hu Y."/>
            <person name="Liang C."/>
            <person name="Hu X."/>
            <person name="Xu J."/>
            <person name="Yu X."/>
        </authorList>
    </citation>
    <scope>NUCLEOTIDE SEQUENCE [LARGE SCALE GENOMIC DNA]</scope>
    <source>
        <strain evidence="5">Henan</strain>
    </source>
</reference>
<keyword evidence="3" id="KW-0064">Aspartyl protease</keyword>
<dbReference type="PROSITE" id="PS51767">
    <property type="entry name" value="PEPTIDASE_A1"/>
    <property type="match status" value="1"/>
</dbReference>
<dbReference type="PROSITE" id="PS00141">
    <property type="entry name" value="ASP_PROTEASE"/>
    <property type="match status" value="1"/>
</dbReference>
<keyword evidence="3" id="KW-0378">Hydrolase</keyword>
<evidence type="ECO:0000259" key="4">
    <source>
        <dbReference type="PROSITE" id="PS51767"/>
    </source>
</evidence>
<protein>
    <submittedName>
        <fullName evidence="5">Saccharopepsin</fullName>
    </submittedName>
</protein>
<evidence type="ECO:0000256" key="3">
    <source>
        <dbReference type="RuleBase" id="RU000454"/>
    </source>
</evidence>
<accession>G7YF79</accession>
<gene>
    <name evidence="5" type="ORF">CLF_106464</name>
</gene>
<keyword evidence="2" id="KW-1015">Disulfide bond</keyword>
<dbReference type="PANTHER" id="PTHR47966">
    <property type="entry name" value="BETA-SITE APP-CLEAVING ENZYME, ISOFORM A-RELATED"/>
    <property type="match status" value="1"/>
</dbReference>
<comment type="similarity">
    <text evidence="1 3">Belongs to the peptidase A1 family.</text>
</comment>
<proteinExistence type="inferred from homology"/>
<feature type="domain" description="Peptidase A1" evidence="4">
    <location>
        <begin position="1"/>
        <end position="183"/>
    </location>
</feature>
<dbReference type="InterPro" id="IPR033121">
    <property type="entry name" value="PEPTIDASE_A1"/>
</dbReference>
<dbReference type="AlphaFoldDB" id="G7YF79"/>
<dbReference type="Pfam" id="PF00026">
    <property type="entry name" value="Asp"/>
    <property type="match status" value="1"/>
</dbReference>
<evidence type="ECO:0000313" key="6">
    <source>
        <dbReference type="Proteomes" id="UP000008909"/>
    </source>
</evidence>
<organism evidence="5 6">
    <name type="scientific">Clonorchis sinensis</name>
    <name type="common">Chinese liver fluke</name>
    <dbReference type="NCBI Taxonomy" id="79923"/>
    <lineage>
        <taxon>Eukaryota</taxon>
        <taxon>Metazoa</taxon>
        <taxon>Spiralia</taxon>
        <taxon>Lophotrochozoa</taxon>
        <taxon>Platyhelminthes</taxon>
        <taxon>Trematoda</taxon>
        <taxon>Digenea</taxon>
        <taxon>Opisthorchiida</taxon>
        <taxon>Opisthorchiata</taxon>
        <taxon>Opisthorchiidae</taxon>
        <taxon>Clonorchis</taxon>
    </lineage>
</organism>
<sequence length="186" mass="20436">MFAQGLITRRMFAFVFKRSGGDGTVIFGGYSKNQIPGRVHYVPLVRASPTVTSWIIRVESIACEDGTVLAENFSALLDTGSSRSYLPKPIIDGLFSGRWAITDATGDITCDAMKEMPKLIVNLHRLHLSWNAKQYILQLDTGLCQPGIQAIDPSFPVQAILGLSFLRHYVTVFDVDNARVGFAGIV</sequence>
<dbReference type="InterPro" id="IPR001969">
    <property type="entry name" value="Aspartic_peptidase_AS"/>
</dbReference>
<dbReference type="GO" id="GO:0004190">
    <property type="term" value="F:aspartic-type endopeptidase activity"/>
    <property type="evidence" value="ECO:0007669"/>
    <property type="project" value="UniProtKB-KW"/>
</dbReference>
<evidence type="ECO:0000313" key="5">
    <source>
        <dbReference type="EMBL" id="GAA51612.1"/>
    </source>
</evidence>
<dbReference type="CDD" id="cd05471">
    <property type="entry name" value="pepsin_like"/>
    <property type="match status" value="1"/>
</dbReference>
<dbReference type="MEROPS" id="A01.057"/>
<dbReference type="PRINTS" id="PR00792">
    <property type="entry name" value="PEPSIN"/>
</dbReference>
<feature type="disulfide bond" evidence="2">
    <location>
        <begin position="110"/>
        <end position="144"/>
    </location>
</feature>
<dbReference type="PANTHER" id="PTHR47966:SF51">
    <property type="entry name" value="BETA-SITE APP-CLEAVING ENZYME, ISOFORM A-RELATED"/>
    <property type="match status" value="1"/>
</dbReference>
<keyword evidence="6" id="KW-1185">Reference proteome</keyword>
<evidence type="ECO:0000256" key="1">
    <source>
        <dbReference type="ARBA" id="ARBA00007447"/>
    </source>
</evidence>